<comment type="subcellular location">
    <subcellularLocation>
        <location evidence="1 8">Cell membrane</location>
        <topology evidence="1 8">Multi-pass membrane protein</topology>
    </subcellularLocation>
</comment>
<name>A0A3N0EAY2_9ACTN</name>
<proteinExistence type="inferred from homology"/>
<reference evidence="9 10" key="1">
    <citation type="submission" date="2018-11" db="EMBL/GenBank/DDBJ databases">
        <title>The genome draft of YIM 96095.</title>
        <authorList>
            <person name="Tang S.-K."/>
            <person name="Chunyu W.-X."/>
            <person name="Feng Y.-Z."/>
        </authorList>
    </citation>
    <scope>NUCLEOTIDE SEQUENCE [LARGE SCALE GENOMIC DNA]</scope>
    <source>
        <strain evidence="9 10">YIM 96095</strain>
    </source>
</reference>
<organism evidence="9 10">
    <name type="scientific">Halostreptopolyspora alba</name>
    <dbReference type="NCBI Taxonomy" id="2487137"/>
    <lineage>
        <taxon>Bacteria</taxon>
        <taxon>Bacillati</taxon>
        <taxon>Actinomycetota</taxon>
        <taxon>Actinomycetes</taxon>
        <taxon>Streptosporangiales</taxon>
        <taxon>Nocardiopsidaceae</taxon>
        <taxon>Halostreptopolyspora</taxon>
    </lineage>
</organism>
<gene>
    <name evidence="9" type="ORF">EFW17_10070</name>
</gene>
<comment type="caution">
    <text evidence="9">The sequence shown here is derived from an EMBL/GenBank/DDBJ whole genome shotgun (WGS) entry which is preliminary data.</text>
</comment>
<protein>
    <recommendedName>
        <fullName evidence="8">Probable membrane transporter protein</fullName>
    </recommendedName>
</protein>
<dbReference type="PANTHER" id="PTHR30269">
    <property type="entry name" value="TRANSMEMBRANE PROTEIN YFCA"/>
    <property type="match status" value="1"/>
</dbReference>
<feature type="transmembrane region" description="Helical" evidence="8">
    <location>
        <begin position="189"/>
        <end position="208"/>
    </location>
</feature>
<evidence type="ECO:0000256" key="4">
    <source>
        <dbReference type="ARBA" id="ARBA00022475"/>
    </source>
</evidence>
<dbReference type="Pfam" id="PF01925">
    <property type="entry name" value="TauE"/>
    <property type="match status" value="1"/>
</dbReference>
<feature type="transmembrane region" description="Helical" evidence="8">
    <location>
        <begin position="127"/>
        <end position="151"/>
    </location>
</feature>
<evidence type="ECO:0000256" key="8">
    <source>
        <dbReference type="RuleBase" id="RU363041"/>
    </source>
</evidence>
<dbReference type="AlphaFoldDB" id="A0A3N0EAY2"/>
<evidence type="ECO:0000313" key="9">
    <source>
        <dbReference type="EMBL" id="RNL85023.1"/>
    </source>
</evidence>
<feature type="transmembrane region" description="Helical" evidence="8">
    <location>
        <begin position="42"/>
        <end position="61"/>
    </location>
</feature>
<comment type="similarity">
    <text evidence="2 8">Belongs to the 4-toluene sulfonate uptake permease (TSUP) (TC 2.A.102) family.</text>
</comment>
<evidence type="ECO:0000256" key="7">
    <source>
        <dbReference type="ARBA" id="ARBA00023136"/>
    </source>
</evidence>
<evidence type="ECO:0000313" key="10">
    <source>
        <dbReference type="Proteomes" id="UP000269198"/>
    </source>
</evidence>
<dbReference type="PANTHER" id="PTHR30269:SF37">
    <property type="entry name" value="MEMBRANE TRANSPORTER PROTEIN"/>
    <property type="match status" value="1"/>
</dbReference>
<dbReference type="EMBL" id="RJMB01000008">
    <property type="protein sequence ID" value="RNL85023.1"/>
    <property type="molecule type" value="Genomic_DNA"/>
</dbReference>
<keyword evidence="7 8" id="KW-0472">Membrane</keyword>
<feature type="transmembrane region" description="Helical" evidence="8">
    <location>
        <begin position="163"/>
        <end position="183"/>
    </location>
</feature>
<dbReference type="RefSeq" id="WP_123201072.1">
    <property type="nucleotide sequence ID" value="NZ_RJMB01000008.1"/>
</dbReference>
<keyword evidence="6 8" id="KW-1133">Transmembrane helix</keyword>
<dbReference type="InterPro" id="IPR052017">
    <property type="entry name" value="TSUP"/>
</dbReference>
<keyword evidence="5 8" id="KW-0812">Transmembrane</keyword>
<feature type="transmembrane region" description="Helical" evidence="8">
    <location>
        <begin position="220"/>
        <end position="238"/>
    </location>
</feature>
<dbReference type="OrthoDB" id="5472127at2"/>
<evidence type="ECO:0000256" key="6">
    <source>
        <dbReference type="ARBA" id="ARBA00022989"/>
    </source>
</evidence>
<accession>A0A3N0EAY2</accession>
<keyword evidence="10" id="KW-1185">Reference proteome</keyword>
<dbReference type="InterPro" id="IPR002781">
    <property type="entry name" value="TM_pro_TauE-like"/>
</dbReference>
<dbReference type="Proteomes" id="UP000269198">
    <property type="component" value="Unassembled WGS sequence"/>
</dbReference>
<feature type="transmembrane region" description="Helical" evidence="8">
    <location>
        <begin position="82"/>
        <end position="115"/>
    </location>
</feature>
<evidence type="ECO:0000256" key="1">
    <source>
        <dbReference type="ARBA" id="ARBA00004651"/>
    </source>
</evidence>
<evidence type="ECO:0000256" key="5">
    <source>
        <dbReference type="ARBA" id="ARBA00022692"/>
    </source>
</evidence>
<keyword evidence="4 8" id="KW-1003">Cell membrane</keyword>
<sequence length="239" mass="24254">MPDLSFFLIAGLAVLIGAAVQSGVGMGLGLVAAPVVSLLEPALMPGSVIIVTTVLPLLTLIRDWSHVHWYGLAWGLPGRLPGTVAGACVVAVLTPETLGATVGVIVLFAVGLSLLSLRVPITPTSLLAAGALSGASGTATSIGGPPLALLYQHEPAPKVRGTLAGFFLFGLLMSLAVLAMSGQLSGVEVRTGLVLLPLVLLGFLAGNPLRRLVDAGRMRVALLALVTVSGLVLIVRSLL</sequence>
<evidence type="ECO:0000256" key="2">
    <source>
        <dbReference type="ARBA" id="ARBA00009142"/>
    </source>
</evidence>
<dbReference type="GO" id="GO:0005886">
    <property type="term" value="C:plasma membrane"/>
    <property type="evidence" value="ECO:0007669"/>
    <property type="project" value="UniProtKB-SubCell"/>
</dbReference>
<evidence type="ECO:0000256" key="3">
    <source>
        <dbReference type="ARBA" id="ARBA00022448"/>
    </source>
</evidence>
<keyword evidence="3" id="KW-0813">Transport</keyword>